<evidence type="ECO:0000256" key="1">
    <source>
        <dbReference type="SAM" id="Phobius"/>
    </source>
</evidence>
<organism evidence="2 3">
    <name type="scientific">Methanoplanus endosymbiosus</name>
    <dbReference type="NCBI Taxonomy" id="33865"/>
    <lineage>
        <taxon>Archaea</taxon>
        <taxon>Methanobacteriati</taxon>
        <taxon>Methanobacteriota</taxon>
        <taxon>Stenosarchaea group</taxon>
        <taxon>Methanomicrobia</taxon>
        <taxon>Methanomicrobiales</taxon>
        <taxon>Methanomicrobiaceae</taxon>
        <taxon>Methanoplanus</taxon>
    </lineage>
</organism>
<feature type="transmembrane region" description="Helical" evidence="1">
    <location>
        <begin position="58"/>
        <end position="77"/>
    </location>
</feature>
<evidence type="ECO:0000313" key="2">
    <source>
        <dbReference type="EMBL" id="UUX92164.1"/>
    </source>
</evidence>
<accession>A0A9E7PL42</accession>
<name>A0A9E7PL42_9EURY</name>
<feature type="transmembrane region" description="Helical" evidence="1">
    <location>
        <begin position="202"/>
        <end position="220"/>
    </location>
</feature>
<gene>
    <name evidence="2" type="ORF">L6E24_12510</name>
</gene>
<proteinExistence type="predicted"/>
<keyword evidence="1" id="KW-1133">Transmembrane helix</keyword>
<dbReference type="EMBL" id="CP096115">
    <property type="protein sequence ID" value="UUX92164.1"/>
    <property type="molecule type" value="Genomic_DNA"/>
</dbReference>
<dbReference type="GO" id="GO:0016787">
    <property type="term" value="F:hydrolase activity"/>
    <property type="evidence" value="ECO:0007669"/>
    <property type="project" value="UniProtKB-KW"/>
</dbReference>
<reference evidence="2" key="1">
    <citation type="submission" date="2022-04" db="EMBL/GenBank/DDBJ databases">
        <title>Complete genome of Methanoplanus endosymbiosus DSM 3599.</title>
        <authorList>
            <person name="Chen S.-C."/>
            <person name="You Y.-T."/>
            <person name="Zhou Y.-Z."/>
            <person name="Lai M.-C."/>
        </authorList>
    </citation>
    <scope>NUCLEOTIDE SEQUENCE</scope>
    <source>
        <strain evidence="2">DSM 3599</strain>
    </source>
</reference>
<feature type="transmembrane region" description="Helical" evidence="1">
    <location>
        <begin position="141"/>
        <end position="161"/>
    </location>
</feature>
<evidence type="ECO:0000313" key="3">
    <source>
        <dbReference type="Proteomes" id="UP001060368"/>
    </source>
</evidence>
<keyword evidence="1" id="KW-0812">Transmembrane</keyword>
<feature type="transmembrane region" description="Helical" evidence="1">
    <location>
        <begin position="173"/>
        <end position="196"/>
    </location>
</feature>
<keyword evidence="3" id="KW-1185">Reference proteome</keyword>
<dbReference type="Proteomes" id="UP001060368">
    <property type="component" value="Chromosome"/>
</dbReference>
<dbReference type="RefSeq" id="WP_257742315.1">
    <property type="nucleotide sequence ID" value="NZ_CP096115.1"/>
</dbReference>
<dbReference type="AlphaFoldDB" id="A0A9E7PL42"/>
<dbReference type="KEGG" id="mend:L6E24_12510"/>
<keyword evidence="1" id="KW-0472">Membrane</keyword>
<dbReference type="GeneID" id="74308538"/>
<dbReference type="Pfam" id="PF04307">
    <property type="entry name" value="YdjM"/>
    <property type="match status" value="1"/>
</dbReference>
<protein>
    <submittedName>
        <fullName evidence="2">Metal-dependent hydrolase</fullName>
    </submittedName>
</protein>
<keyword evidence="2" id="KW-0378">Hydrolase</keyword>
<dbReference type="InterPro" id="IPR007404">
    <property type="entry name" value="YdjM-like"/>
</dbReference>
<sequence length="229" mass="25806">MLIIYHIFSGILLGLICACIFKEKKAIIFCTLGSILPDLADKPMGHIFLAEEIGHGRIFFHTLTFFFLMFIAGLVICRIYSDRTVLYISAGMLLHQLADSMFYNLQDWLWPLLGNFSKGSYEPAAYFMQMIIKELSSVTEWTFFILSLLLLLSAGYLRAFAGERYRFRLKTTGYMAFTGFMIITIILAAGSGSILVYNPDGIFYAAVTLFAAGIFLVLAGDKTEEVIRK</sequence>